<dbReference type="EMBL" id="NXII01000001">
    <property type="protein sequence ID" value="RXI43023.1"/>
    <property type="molecule type" value="Genomic_DNA"/>
</dbReference>
<dbReference type="Proteomes" id="UP000290378">
    <property type="component" value="Unassembled WGS sequence"/>
</dbReference>
<keyword evidence="1" id="KW-0472">Membrane</keyword>
<reference evidence="2 3" key="1">
    <citation type="submission" date="2017-09" db="EMBL/GenBank/DDBJ databases">
        <title>Genomics of the genus Arcobacter.</title>
        <authorList>
            <person name="Perez-Cataluna A."/>
            <person name="Figueras M.J."/>
            <person name="Salas-Masso N."/>
        </authorList>
    </citation>
    <scope>NUCLEOTIDE SEQUENCE [LARGE SCALE GENOMIC DNA]</scope>
    <source>
        <strain evidence="2 3">CECT 7834</strain>
    </source>
</reference>
<keyword evidence="1" id="KW-1133">Transmembrane helix</keyword>
<proteinExistence type="predicted"/>
<evidence type="ECO:0000256" key="1">
    <source>
        <dbReference type="SAM" id="Phobius"/>
    </source>
</evidence>
<gene>
    <name evidence="2" type="ORF">CP963_00175</name>
</gene>
<feature type="transmembrane region" description="Helical" evidence="1">
    <location>
        <begin position="12"/>
        <end position="30"/>
    </location>
</feature>
<name>A0AA94JX67_9BACT</name>
<keyword evidence="1" id="KW-0812">Transmembrane</keyword>
<evidence type="ECO:0000313" key="2">
    <source>
        <dbReference type="EMBL" id="RXI43023.1"/>
    </source>
</evidence>
<comment type="caution">
    <text evidence="2">The sequence shown here is derived from an EMBL/GenBank/DDBJ whole genome shotgun (WGS) entry which is preliminary data.</text>
</comment>
<keyword evidence="3" id="KW-1185">Reference proteome</keyword>
<sequence length="127" mass="15032">MYYIIFKGIKMIFIGFFLLIVVVVISLNLYNHSNLDKIEDYLNKSNCLTYTYSKGSYKALCEDNLIEVSNSFTVDVEKNSKITKYEEIKDIKIKDLKIIINNEHILEFKHDEDVNSFYKKLEEKLNK</sequence>
<dbReference type="AlphaFoldDB" id="A0AA94JX67"/>
<evidence type="ECO:0000313" key="3">
    <source>
        <dbReference type="Proteomes" id="UP000290378"/>
    </source>
</evidence>
<accession>A0AA94JX67</accession>
<protein>
    <submittedName>
        <fullName evidence="2">Uncharacterized protein</fullName>
    </submittedName>
</protein>
<organism evidence="2 3">
    <name type="scientific">Arcobacter cloacae</name>
    <dbReference type="NCBI Taxonomy" id="1054034"/>
    <lineage>
        <taxon>Bacteria</taxon>
        <taxon>Pseudomonadati</taxon>
        <taxon>Campylobacterota</taxon>
        <taxon>Epsilonproteobacteria</taxon>
        <taxon>Campylobacterales</taxon>
        <taxon>Arcobacteraceae</taxon>
        <taxon>Arcobacter</taxon>
    </lineage>
</organism>